<comment type="caution">
    <text evidence="2">The sequence shown here is derived from an EMBL/GenBank/DDBJ whole genome shotgun (WGS) entry which is preliminary data.</text>
</comment>
<feature type="compositionally biased region" description="Pro residues" evidence="1">
    <location>
        <begin position="44"/>
        <end position="90"/>
    </location>
</feature>
<evidence type="ECO:0000313" key="3">
    <source>
        <dbReference type="Proteomes" id="UP000031364"/>
    </source>
</evidence>
<dbReference type="EMBL" id="JNFP01000032">
    <property type="protein sequence ID" value="KIA62456.1"/>
    <property type="molecule type" value="Genomic_DNA"/>
</dbReference>
<reference evidence="2 3" key="1">
    <citation type="journal article" date="2014" name="Int. J. Syst. Evol. Microbiol.">
        <title>Nocardia vulneris sp. nov., isolated from wounds of human patients in North America.</title>
        <authorList>
            <person name="Lasker B.A."/>
            <person name="Bell M."/>
            <person name="Klenk H.P."/>
            <person name="Sproer C."/>
            <person name="Schumann C."/>
            <person name="Schumann P."/>
            <person name="Brown J.M."/>
        </authorList>
    </citation>
    <scope>NUCLEOTIDE SEQUENCE [LARGE SCALE GENOMIC DNA]</scope>
    <source>
        <strain evidence="2 3">W9851</strain>
    </source>
</reference>
<feature type="region of interest" description="Disordered" evidence="1">
    <location>
        <begin position="21"/>
        <end position="96"/>
    </location>
</feature>
<protein>
    <submittedName>
        <fullName evidence="2">Uncharacterized protein</fullName>
    </submittedName>
</protein>
<keyword evidence="3" id="KW-1185">Reference proteome</keyword>
<evidence type="ECO:0000256" key="1">
    <source>
        <dbReference type="SAM" id="MobiDB-lite"/>
    </source>
</evidence>
<sequence>MQFAVVSTAAVLTALVCTHRDGPPAGRSASSQDHTTSGLSGRPLVPPPVSGPEAVPEPPIYQAPPAPVEPPVSPWTPPASAPQPAEPEAPAPRDVVGGMTAAWVSGTQQGYDCLTRIEQHIAAHVRSVMDQRPV</sequence>
<evidence type="ECO:0000313" key="2">
    <source>
        <dbReference type="EMBL" id="KIA62456.1"/>
    </source>
</evidence>
<proteinExistence type="predicted"/>
<gene>
    <name evidence="2" type="ORF">FG87_25540</name>
</gene>
<name>A0ABR4ZAZ5_9NOCA</name>
<organism evidence="2 3">
    <name type="scientific">Nocardia vulneris</name>
    <dbReference type="NCBI Taxonomy" id="1141657"/>
    <lineage>
        <taxon>Bacteria</taxon>
        <taxon>Bacillati</taxon>
        <taxon>Actinomycetota</taxon>
        <taxon>Actinomycetes</taxon>
        <taxon>Mycobacteriales</taxon>
        <taxon>Nocardiaceae</taxon>
        <taxon>Nocardia</taxon>
    </lineage>
</organism>
<dbReference type="Proteomes" id="UP000031364">
    <property type="component" value="Unassembled WGS sequence"/>
</dbReference>
<accession>A0ABR4ZAZ5</accession>
<feature type="compositionally biased region" description="Polar residues" evidence="1">
    <location>
        <begin position="28"/>
        <end position="39"/>
    </location>
</feature>